<evidence type="ECO:0000256" key="1">
    <source>
        <dbReference type="SAM" id="MobiDB-lite"/>
    </source>
</evidence>
<proteinExistence type="predicted"/>
<dbReference type="OrthoDB" id="4721017at2"/>
<comment type="caution">
    <text evidence="2">The sequence shown here is derived from an EMBL/GenBank/DDBJ whole genome shotgun (WGS) entry which is preliminary data.</text>
</comment>
<organism evidence="2 3">
    <name type="scientific">Actinomycetospora succinea</name>
    <dbReference type="NCBI Taxonomy" id="663603"/>
    <lineage>
        <taxon>Bacteria</taxon>
        <taxon>Bacillati</taxon>
        <taxon>Actinomycetota</taxon>
        <taxon>Actinomycetes</taxon>
        <taxon>Pseudonocardiales</taxon>
        <taxon>Pseudonocardiaceae</taxon>
        <taxon>Actinomycetospora</taxon>
    </lineage>
</organism>
<dbReference type="InterPro" id="IPR010296">
    <property type="entry name" value="DUF899_thioredox"/>
</dbReference>
<evidence type="ECO:0000313" key="2">
    <source>
        <dbReference type="EMBL" id="TDQ66014.1"/>
    </source>
</evidence>
<dbReference type="EMBL" id="SNYO01000001">
    <property type="protein sequence ID" value="TDQ66014.1"/>
    <property type="molecule type" value="Genomic_DNA"/>
</dbReference>
<dbReference type="AlphaFoldDB" id="A0A4R6VTJ8"/>
<gene>
    <name evidence="2" type="ORF">EV188_1011270</name>
</gene>
<dbReference type="RefSeq" id="WP_133825294.1">
    <property type="nucleotide sequence ID" value="NZ_BAABHR010000005.1"/>
</dbReference>
<feature type="region of interest" description="Disordered" evidence="1">
    <location>
        <begin position="207"/>
        <end position="230"/>
    </location>
</feature>
<dbReference type="Proteomes" id="UP000295705">
    <property type="component" value="Unassembled WGS sequence"/>
</dbReference>
<name>A0A4R6VTJ8_9PSEU</name>
<evidence type="ECO:0000313" key="3">
    <source>
        <dbReference type="Proteomes" id="UP000295705"/>
    </source>
</evidence>
<accession>A0A4R6VTJ8</accession>
<sequence>MTSLPLPDSALPPVVSTEEWKKAHAALLVREKEHTRATDALAAERRRMPMVRVDADYRFVGPEGEVGLLDLFAGRRQLLVYRFFYDSDVDGWPDKGCPGCSYLADNVPHLAHLHAWDTSFVMVSEAGQDQIAALKRHMGWEGTPWYTLVGKSFSQDFDVPEMFGVNVFLRDDHDRVYRTYFVTGRGVESMLPTLGMLDLTALGRQETWEDTPEGRPQLPPYRAERHDEYA</sequence>
<reference evidence="2 3" key="1">
    <citation type="submission" date="2019-03" db="EMBL/GenBank/DDBJ databases">
        <title>Genomic Encyclopedia of Type Strains, Phase IV (KMG-IV): sequencing the most valuable type-strain genomes for metagenomic binning, comparative biology and taxonomic classification.</title>
        <authorList>
            <person name="Goeker M."/>
        </authorList>
    </citation>
    <scope>NUCLEOTIDE SEQUENCE [LARGE SCALE GENOMIC DNA]</scope>
    <source>
        <strain evidence="2 3">DSM 45775</strain>
    </source>
</reference>
<protein>
    <submittedName>
        <fullName evidence="2">Putative dithiol-disulfide oxidoreductase (DUF899 family)</fullName>
    </submittedName>
</protein>
<keyword evidence="3" id="KW-1185">Reference proteome</keyword>
<dbReference type="Pfam" id="PF05988">
    <property type="entry name" value="DUF899"/>
    <property type="match status" value="1"/>
</dbReference>